<name>A0A0B7F9Y2_THACB</name>
<accession>A0A0B7F9Y2</accession>
<feature type="region of interest" description="Disordered" evidence="1">
    <location>
        <begin position="26"/>
        <end position="60"/>
    </location>
</feature>
<evidence type="ECO:0000313" key="3">
    <source>
        <dbReference type="Proteomes" id="UP000059188"/>
    </source>
</evidence>
<feature type="compositionally biased region" description="Basic and acidic residues" evidence="1">
    <location>
        <begin position="32"/>
        <end position="60"/>
    </location>
</feature>
<gene>
    <name evidence="2" type="ORF">RSOLAG1IB_11450</name>
</gene>
<dbReference type="AlphaFoldDB" id="A0A0B7F9Y2"/>
<dbReference type="EMBL" id="LN679231">
    <property type="protein sequence ID" value="CEL53714.1"/>
    <property type="molecule type" value="Genomic_DNA"/>
</dbReference>
<evidence type="ECO:0000313" key="2">
    <source>
        <dbReference type="EMBL" id="CEL53714.1"/>
    </source>
</evidence>
<evidence type="ECO:0000256" key="1">
    <source>
        <dbReference type="SAM" id="MobiDB-lite"/>
    </source>
</evidence>
<sequence>MSGRELDKIKRDHDCVIGEITAEPVLKGGTNKSKDGTRRNLKERGEEAVRDEEREEWNSREKICRKMQTSPNANQSMHHLGRHL</sequence>
<reference evidence="2 3" key="1">
    <citation type="submission" date="2014-11" db="EMBL/GenBank/DDBJ databases">
        <authorList>
            <person name="Wibberg Daniel"/>
        </authorList>
    </citation>
    <scope>NUCLEOTIDE SEQUENCE [LARGE SCALE GENOMIC DNA]</scope>
    <source>
        <strain evidence="2">Rhizoctonia solani AG1-IB 7/3/14</strain>
    </source>
</reference>
<dbReference type="Proteomes" id="UP000059188">
    <property type="component" value="Unassembled WGS sequence"/>
</dbReference>
<organism evidence="2 3">
    <name type="scientific">Thanatephorus cucumeris (strain AG1-IB / isolate 7/3/14)</name>
    <name type="common">Lettuce bottom rot fungus</name>
    <name type="synonym">Rhizoctonia solani</name>
    <dbReference type="NCBI Taxonomy" id="1108050"/>
    <lineage>
        <taxon>Eukaryota</taxon>
        <taxon>Fungi</taxon>
        <taxon>Dikarya</taxon>
        <taxon>Basidiomycota</taxon>
        <taxon>Agaricomycotina</taxon>
        <taxon>Agaricomycetes</taxon>
        <taxon>Cantharellales</taxon>
        <taxon>Ceratobasidiaceae</taxon>
        <taxon>Rhizoctonia</taxon>
        <taxon>Rhizoctonia solani AG-1</taxon>
    </lineage>
</organism>
<protein>
    <submittedName>
        <fullName evidence="2">Uncharacterized protein</fullName>
    </submittedName>
</protein>
<proteinExistence type="predicted"/>
<keyword evidence="3" id="KW-1185">Reference proteome</keyword>